<feature type="region of interest" description="Disordered" evidence="1">
    <location>
        <begin position="1"/>
        <end position="25"/>
    </location>
</feature>
<evidence type="ECO:0000313" key="4">
    <source>
        <dbReference type="EMBL" id="MFD1508615.1"/>
    </source>
</evidence>
<evidence type="ECO:0000256" key="1">
    <source>
        <dbReference type="SAM" id="MobiDB-lite"/>
    </source>
</evidence>
<feature type="compositionally biased region" description="Polar residues" evidence="1">
    <location>
        <begin position="208"/>
        <end position="218"/>
    </location>
</feature>
<dbReference type="Proteomes" id="UP001597186">
    <property type="component" value="Unassembled WGS sequence"/>
</dbReference>
<dbReference type="InterPro" id="IPR027417">
    <property type="entry name" value="P-loop_NTPase"/>
</dbReference>
<dbReference type="Gene3D" id="3.40.50.300">
    <property type="entry name" value="P-loop containing nucleotide triphosphate hydrolases"/>
    <property type="match status" value="1"/>
</dbReference>
<dbReference type="RefSeq" id="WP_379913420.1">
    <property type="nucleotide sequence ID" value="NZ_JBHUDD010000035.1"/>
</dbReference>
<evidence type="ECO:0000259" key="2">
    <source>
        <dbReference type="Pfam" id="PF07728"/>
    </source>
</evidence>
<gene>
    <name evidence="4" type="ORF">ACFTOW_04270</name>
</gene>
<evidence type="ECO:0000313" key="5">
    <source>
        <dbReference type="Proteomes" id="UP001597186"/>
    </source>
</evidence>
<reference evidence="5" key="1">
    <citation type="journal article" date="2019" name="Int. J. Syst. Evol. Microbiol.">
        <title>The Global Catalogue of Microorganisms (GCM) 10K type strain sequencing project: providing services to taxonomists for standard genome sequencing and annotation.</title>
        <authorList>
            <consortium name="The Broad Institute Genomics Platform"/>
            <consortium name="The Broad Institute Genome Sequencing Center for Infectious Disease"/>
            <person name="Wu L."/>
            <person name="Ma J."/>
        </authorList>
    </citation>
    <scope>NUCLEOTIDE SEQUENCE [LARGE SCALE GENOMIC DNA]</scope>
    <source>
        <strain evidence="5">CGMCC 1.12477</strain>
    </source>
</reference>
<dbReference type="InterPro" id="IPR046894">
    <property type="entry name" value="MTaX1"/>
</dbReference>
<dbReference type="PANTHER" id="PTHR37291">
    <property type="entry name" value="5-METHYLCYTOSINE-SPECIFIC RESTRICTION ENZYME B"/>
    <property type="match status" value="1"/>
</dbReference>
<sequence>MAKISKQATADGQIVDDYDPSHPTMQQREDVLRDGFSARGWAITNMASDEQKKLTVMEVACGNRSYKLNVFVFPNLAYASRHVEEKRIQLSRDYAEHKREFELPNTGPERCLLLGMYIRDGKTVVSAWDASAYRDHKQPSSCYVRVPALADAMRNGFGQSIDGKDRLVCCFQPDLLAYYLENMRDLHDRVLVDQNLIKKSLDGEPQEIATSKEGQPTDTLGAPPNPIAAELPRNRILYGAPGTGKSHKLDVEVGTYFGADDLNERVTFHPDYTYGQFVGAYRPVPIYREGTVPLLAADRVTDAGKFEPLIDYAFAPGPFLRLLVRALKNPEHNFVLIIEELNRANAPAVFGEVFQLLDRDNGGNGKFPVVMPTEACDYLRSHGLPVSVRLPANLYLWATMNSADQGVMPLDAAFKRRWTFEYVALNASEDVTASWMVHLNFLGGSVPWNVFRAAINDHLRKRDIPEDRLLGPFFMREEELTNAQSFKNKLLLYLRDDVVRHNPEALFRGSSLSYGALADAYDRGEQIFAEGMQFGAVDKAI</sequence>
<dbReference type="Pfam" id="PF07728">
    <property type="entry name" value="AAA_5"/>
    <property type="match status" value="1"/>
</dbReference>
<protein>
    <submittedName>
        <fullName evidence="4">AAA family ATPase</fullName>
    </submittedName>
</protein>
<feature type="region of interest" description="Disordered" evidence="1">
    <location>
        <begin position="203"/>
        <end position="222"/>
    </location>
</feature>
<proteinExistence type="predicted"/>
<dbReference type="InterPro" id="IPR052934">
    <property type="entry name" value="Methyl-DNA_Rec/Restrict_Enz"/>
</dbReference>
<dbReference type="Pfam" id="PF20296">
    <property type="entry name" value="MTaX1"/>
    <property type="match status" value="1"/>
</dbReference>
<dbReference type="EMBL" id="JBHUDD010000035">
    <property type="protein sequence ID" value="MFD1508615.1"/>
    <property type="molecule type" value="Genomic_DNA"/>
</dbReference>
<evidence type="ECO:0000259" key="3">
    <source>
        <dbReference type="Pfam" id="PF20296"/>
    </source>
</evidence>
<keyword evidence="5" id="KW-1185">Reference proteome</keyword>
<feature type="domain" description="ATPase dynein-related AAA" evidence="2">
    <location>
        <begin position="236"/>
        <end position="417"/>
    </location>
</feature>
<name>A0ABW4ECS1_9RHOB</name>
<feature type="domain" description="Methylase-associated X1" evidence="3">
    <location>
        <begin position="80"/>
        <end position="180"/>
    </location>
</feature>
<dbReference type="SUPFAM" id="SSF52540">
    <property type="entry name" value="P-loop containing nucleoside triphosphate hydrolases"/>
    <property type="match status" value="1"/>
</dbReference>
<dbReference type="PANTHER" id="PTHR37291:SF1">
    <property type="entry name" value="TYPE IV METHYL-DIRECTED RESTRICTION ENZYME ECOKMCRB SUBUNIT"/>
    <property type="match status" value="1"/>
</dbReference>
<dbReference type="InterPro" id="IPR011704">
    <property type="entry name" value="ATPase_dyneun-rel_AAA"/>
</dbReference>
<feature type="compositionally biased region" description="Polar residues" evidence="1">
    <location>
        <begin position="1"/>
        <end position="10"/>
    </location>
</feature>
<comment type="caution">
    <text evidence="4">The sequence shown here is derived from an EMBL/GenBank/DDBJ whole genome shotgun (WGS) entry which is preliminary data.</text>
</comment>
<organism evidence="4 5">
    <name type="scientific">Lacimonas salitolerans</name>
    <dbReference type="NCBI Taxonomy" id="1323750"/>
    <lineage>
        <taxon>Bacteria</taxon>
        <taxon>Pseudomonadati</taxon>
        <taxon>Pseudomonadota</taxon>
        <taxon>Alphaproteobacteria</taxon>
        <taxon>Rhodobacterales</taxon>
        <taxon>Paracoccaceae</taxon>
        <taxon>Lacimonas</taxon>
    </lineage>
</organism>
<accession>A0ABW4ECS1</accession>